<keyword evidence="4 9" id="KW-0812">Transmembrane</keyword>
<proteinExistence type="inferred from homology"/>
<feature type="transmembrane region" description="Helical" evidence="9">
    <location>
        <begin position="6"/>
        <end position="27"/>
    </location>
</feature>
<evidence type="ECO:0000256" key="6">
    <source>
        <dbReference type="ARBA" id="ARBA00023136"/>
    </source>
</evidence>
<name>A0ABW4MWL7_9CAUL</name>
<keyword evidence="7" id="KW-0975">Bacterial flagellum</keyword>
<comment type="similarity">
    <text evidence="8">Belongs to the FliO/MopB family.</text>
</comment>
<evidence type="ECO:0000313" key="10">
    <source>
        <dbReference type="EMBL" id="MFD1782161.1"/>
    </source>
</evidence>
<evidence type="ECO:0000256" key="9">
    <source>
        <dbReference type="SAM" id="Phobius"/>
    </source>
</evidence>
<sequence>MNFADFAQAVFALALVLGLIGLCAVALRRFGPDALSRFIPTRKERRIRIVETLVLDPARRLVIVDVDGTEQLLLLGEGKVMPHGTRREGADA</sequence>
<organism evidence="10 11">
    <name type="scientific">Phenylobacterium terrae</name>
    <dbReference type="NCBI Taxonomy" id="2665495"/>
    <lineage>
        <taxon>Bacteria</taxon>
        <taxon>Pseudomonadati</taxon>
        <taxon>Pseudomonadota</taxon>
        <taxon>Alphaproteobacteria</taxon>
        <taxon>Caulobacterales</taxon>
        <taxon>Caulobacteraceae</taxon>
        <taxon>Phenylobacterium</taxon>
    </lineage>
</organism>
<evidence type="ECO:0000256" key="1">
    <source>
        <dbReference type="ARBA" id="ARBA00004117"/>
    </source>
</evidence>
<evidence type="ECO:0000256" key="7">
    <source>
        <dbReference type="ARBA" id="ARBA00023143"/>
    </source>
</evidence>
<evidence type="ECO:0000313" key="11">
    <source>
        <dbReference type="Proteomes" id="UP001597237"/>
    </source>
</evidence>
<dbReference type="Pfam" id="PF04347">
    <property type="entry name" value="FliO"/>
    <property type="match status" value="1"/>
</dbReference>
<evidence type="ECO:0000256" key="4">
    <source>
        <dbReference type="ARBA" id="ARBA00022692"/>
    </source>
</evidence>
<dbReference type="PANTHER" id="PTHR38766">
    <property type="entry name" value="FLAGELLAR PROTEIN FLIO"/>
    <property type="match status" value="1"/>
</dbReference>
<dbReference type="Proteomes" id="UP001597237">
    <property type="component" value="Unassembled WGS sequence"/>
</dbReference>
<protein>
    <submittedName>
        <fullName evidence="10">FliO/MopB family protein</fullName>
    </submittedName>
</protein>
<keyword evidence="3" id="KW-1003">Cell membrane</keyword>
<dbReference type="RefSeq" id="WP_377281012.1">
    <property type="nucleotide sequence ID" value="NZ_JBHRSI010000003.1"/>
</dbReference>
<evidence type="ECO:0000256" key="3">
    <source>
        <dbReference type="ARBA" id="ARBA00022475"/>
    </source>
</evidence>
<keyword evidence="5 9" id="KW-1133">Transmembrane helix</keyword>
<keyword evidence="11" id="KW-1185">Reference proteome</keyword>
<comment type="caution">
    <text evidence="10">The sequence shown here is derived from an EMBL/GenBank/DDBJ whole genome shotgun (WGS) entry which is preliminary data.</text>
</comment>
<evidence type="ECO:0000256" key="8">
    <source>
        <dbReference type="ARBA" id="ARBA00037937"/>
    </source>
</evidence>
<dbReference type="EMBL" id="JBHUEY010000001">
    <property type="protein sequence ID" value="MFD1782161.1"/>
    <property type="molecule type" value="Genomic_DNA"/>
</dbReference>
<dbReference type="PANTHER" id="PTHR38766:SF1">
    <property type="entry name" value="FLAGELLAR PROTEIN FLIO"/>
    <property type="match status" value="1"/>
</dbReference>
<keyword evidence="6 9" id="KW-0472">Membrane</keyword>
<gene>
    <name evidence="10" type="ORF">ACFSC0_02050</name>
</gene>
<accession>A0ABW4MWL7</accession>
<comment type="subcellular location">
    <subcellularLocation>
        <location evidence="1">Bacterial flagellum basal body</location>
    </subcellularLocation>
    <subcellularLocation>
        <location evidence="2">Cell membrane</location>
    </subcellularLocation>
</comment>
<dbReference type="InterPro" id="IPR022781">
    <property type="entry name" value="Flagellar_biosynth_FliO"/>
</dbReference>
<dbReference type="InterPro" id="IPR052205">
    <property type="entry name" value="FliO/MopB"/>
</dbReference>
<reference evidence="11" key="1">
    <citation type="journal article" date="2019" name="Int. J. Syst. Evol. Microbiol.">
        <title>The Global Catalogue of Microorganisms (GCM) 10K type strain sequencing project: providing services to taxonomists for standard genome sequencing and annotation.</title>
        <authorList>
            <consortium name="The Broad Institute Genomics Platform"/>
            <consortium name="The Broad Institute Genome Sequencing Center for Infectious Disease"/>
            <person name="Wu L."/>
            <person name="Ma J."/>
        </authorList>
    </citation>
    <scope>NUCLEOTIDE SEQUENCE [LARGE SCALE GENOMIC DNA]</scope>
    <source>
        <strain evidence="11">DFY28</strain>
    </source>
</reference>
<evidence type="ECO:0000256" key="2">
    <source>
        <dbReference type="ARBA" id="ARBA00004236"/>
    </source>
</evidence>
<evidence type="ECO:0000256" key="5">
    <source>
        <dbReference type="ARBA" id="ARBA00022989"/>
    </source>
</evidence>